<dbReference type="SUPFAM" id="SSF52440">
    <property type="entry name" value="PreATP-grasp domain"/>
    <property type="match status" value="1"/>
</dbReference>
<gene>
    <name evidence="7" type="ORF">C9994_08135</name>
</gene>
<dbReference type="Gene3D" id="3.30.1490.330">
    <property type="match status" value="1"/>
</dbReference>
<reference evidence="7 8" key="1">
    <citation type="submission" date="2018-03" db="EMBL/GenBank/DDBJ databases">
        <title>Cross-interface Injection: A General Nanoliter Liquid Handling Method Applied to Single Cells Genome Amplification Automated Nanoliter Liquid Handling Applied to Single Cell Multiple Displacement Amplification.</title>
        <authorList>
            <person name="Yun J."/>
            <person name="Xu P."/>
            <person name="Xu J."/>
            <person name="Dai X."/>
            <person name="Wang Y."/>
            <person name="Zheng X."/>
            <person name="Cao C."/>
            <person name="Yi Q."/>
            <person name="Zhu Y."/>
            <person name="Wang L."/>
            <person name="Dong Z."/>
            <person name="Huang Y."/>
            <person name="Huang L."/>
            <person name="Du W."/>
        </authorList>
    </citation>
    <scope>NUCLEOTIDE SEQUENCE [LARGE SCALE GENOMIC DNA]</scope>
    <source>
        <strain evidence="7 8">Z-D1-2</strain>
    </source>
</reference>
<name>A0A2T4DR08_9BACT</name>
<organism evidence="7 8">
    <name type="scientific">Marivirga lumbricoides</name>
    <dbReference type="NCBI Taxonomy" id="1046115"/>
    <lineage>
        <taxon>Bacteria</taxon>
        <taxon>Pseudomonadati</taxon>
        <taxon>Bacteroidota</taxon>
        <taxon>Cytophagia</taxon>
        <taxon>Cytophagales</taxon>
        <taxon>Marivirgaceae</taxon>
        <taxon>Marivirga</taxon>
    </lineage>
</organism>
<keyword evidence="1" id="KW-0436">Ligase</keyword>
<evidence type="ECO:0000256" key="2">
    <source>
        <dbReference type="ARBA" id="ARBA00022723"/>
    </source>
</evidence>
<dbReference type="Proteomes" id="UP000240608">
    <property type="component" value="Unassembled WGS sequence"/>
</dbReference>
<dbReference type="GO" id="GO:0016874">
    <property type="term" value="F:ligase activity"/>
    <property type="evidence" value="ECO:0007669"/>
    <property type="project" value="UniProtKB-KW"/>
</dbReference>
<evidence type="ECO:0000313" key="7">
    <source>
        <dbReference type="EMBL" id="PTB96254.1"/>
    </source>
</evidence>
<dbReference type="InterPro" id="IPR016185">
    <property type="entry name" value="PreATP-grasp_dom_sf"/>
</dbReference>
<sequence length="394" mass="45870">MVPANLSDRMEDNRFKAASEVKNKNLPHHLKQLNDDEYFSEELLGLHPSESQHFAGIAQETFRLFEQATDKIISERGLSYLNIPPFFHSVIEKTWKNREENPFLYGRFDINGGLDGKEAKTIEFNADTCTSLPETIHWQDIQLKELGGNSTQFNSLFDDLKTCLTKIKSRFSFDDPFIVASSFGHKEDIINCNIVLDAGRDAGFNCYYCDLEQLTFSEDGIFYDVGGEYQPVDVWFKLIPWDWIFNEEPNLAKELIHIIEKKQCVILNPPYTAIWQNKKFLAYITQHFPNRVIAETYTDKSYLRGEYVQKPIYGRMGENIRVVSNMENETSGGDYETQEKVYQAYYPLLKDGENYYYQLGFFYTTQPSAINFRAQPSKIITDDCEFMSHYIITY</sequence>
<evidence type="ECO:0000259" key="6">
    <source>
        <dbReference type="Pfam" id="PF03738"/>
    </source>
</evidence>
<keyword evidence="3" id="KW-0547">Nucleotide-binding</keyword>
<protein>
    <recommendedName>
        <fullName evidence="6">Glutathionylspermidine synthase pre-ATP-grasp-like domain-containing protein</fullName>
    </recommendedName>
</protein>
<dbReference type="GO" id="GO:0005524">
    <property type="term" value="F:ATP binding"/>
    <property type="evidence" value="ECO:0007669"/>
    <property type="project" value="UniProtKB-KW"/>
</dbReference>
<dbReference type="Pfam" id="PF03738">
    <property type="entry name" value="GSP_synth"/>
    <property type="match status" value="1"/>
</dbReference>
<dbReference type="AlphaFoldDB" id="A0A2T4DR08"/>
<keyword evidence="4" id="KW-0067">ATP-binding</keyword>
<evidence type="ECO:0000256" key="3">
    <source>
        <dbReference type="ARBA" id="ARBA00022741"/>
    </source>
</evidence>
<keyword evidence="5" id="KW-0460">Magnesium</keyword>
<dbReference type="GO" id="GO:0046872">
    <property type="term" value="F:metal ion binding"/>
    <property type="evidence" value="ECO:0007669"/>
    <property type="project" value="UniProtKB-KW"/>
</dbReference>
<proteinExistence type="predicted"/>
<keyword evidence="2" id="KW-0479">Metal-binding</keyword>
<accession>A0A2T4DR08</accession>
<evidence type="ECO:0000256" key="5">
    <source>
        <dbReference type="ARBA" id="ARBA00022842"/>
    </source>
</evidence>
<evidence type="ECO:0000313" key="8">
    <source>
        <dbReference type="Proteomes" id="UP000240608"/>
    </source>
</evidence>
<feature type="domain" description="Glutathionylspermidine synthase pre-ATP-grasp-like" evidence="6">
    <location>
        <begin position="32"/>
        <end position="391"/>
    </location>
</feature>
<dbReference type="EMBL" id="PYVU01000059">
    <property type="protein sequence ID" value="PTB96254.1"/>
    <property type="molecule type" value="Genomic_DNA"/>
</dbReference>
<evidence type="ECO:0000256" key="4">
    <source>
        <dbReference type="ARBA" id="ARBA00022840"/>
    </source>
</evidence>
<dbReference type="InterPro" id="IPR005494">
    <property type="entry name" value="GSPS_pre-ATP-grasp-like_dom"/>
</dbReference>
<dbReference type="SUPFAM" id="SSF56059">
    <property type="entry name" value="Glutathione synthetase ATP-binding domain-like"/>
    <property type="match status" value="1"/>
</dbReference>
<comment type="caution">
    <text evidence="7">The sequence shown here is derived from an EMBL/GenBank/DDBJ whole genome shotgun (WGS) entry which is preliminary data.</text>
</comment>
<evidence type="ECO:0000256" key="1">
    <source>
        <dbReference type="ARBA" id="ARBA00022598"/>
    </source>
</evidence>